<dbReference type="GO" id="GO:0005737">
    <property type="term" value="C:cytoplasm"/>
    <property type="evidence" value="ECO:0007669"/>
    <property type="project" value="TreeGrafter"/>
</dbReference>
<evidence type="ECO:0000313" key="4">
    <source>
        <dbReference type="Proteomes" id="UP000268908"/>
    </source>
</evidence>
<sequence>MKTAILSDVHANLEALSACMAHARRQGAARFAFLGDLVGYGADPLACLDLIRGEVARGGLAVRGNHDDAALGGLCEDFNFIARDSAYWTRAQLGAAEREFLAALPLQQRDGDALYVHASAADPAAWEYITGLLAARRCLAATDAAIVFAGHVHQPLLFYTSGDGVKSFGARSGVAVPLSARRRWLALLGAAGQPRDGNPAAAYALFDAAARQLTQHRVPYDHATAARKILAAGLPAMLARRLAYGE</sequence>
<dbReference type="Pfam" id="PF12850">
    <property type="entry name" value="Metallophos_2"/>
    <property type="match status" value="1"/>
</dbReference>
<dbReference type="InterPro" id="IPR050126">
    <property type="entry name" value="Ap4A_hydrolase"/>
</dbReference>
<dbReference type="CDD" id="cd00838">
    <property type="entry name" value="MPP_superfamily"/>
    <property type="match status" value="1"/>
</dbReference>
<dbReference type="SUPFAM" id="SSF56300">
    <property type="entry name" value="Metallo-dependent phosphatases"/>
    <property type="match status" value="1"/>
</dbReference>
<dbReference type="AlphaFoldDB" id="A0A497XKV1"/>
<accession>A0A497XKV1</accession>
<dbReference type="RefSeq" id="WP_121239973.1">
    <property type="nucleotide sequence ID" value="NZ_BHVV01000001.1"/>
</dbReference>
<dbReference type="PANTHER" id="PTHR42850:SF2">
    <property type="entry name" value="BLL5683 PROTEIN"/>
    <property type="match status" value="1"/>
</dbReference>
<proteinExistence type="inferred from homology"/>
<protein>
    <submittedName>
        <fullName evidence="3">Diadenosine tetraphosphatase ApaH/serine/threonine PP2A family protein phosphatase</fullName>
    </submittedName>
</protein>
<dbReference type="PANTHER" id="PTHR42850">
    <property type="entry name" value="METALLOPHOSPHOESTERASE"/>
    <property type="match status" value="1"/>
</dbReference>
<evidence type="ECO:0000313" key="3">
    <source>
        <dbReference type="EMBL" id="RLJ68037.1"/>
    </source>
</evidence>
<dbReference type="Proteomes" id="UP000268908">
    <property type="component" value="Unassembled WGS sequence"/>
</dbReference>
<evidence type="ECO:0000256" key="1">
    <source>
        <dbReference type="ARBA" id="ARBA00008950"/>
    </source>
</evidence>
<keyword evidence="4" id="KW-1185">Reference proteome</keyword>
<dbReference type="OrthoDB" id="9813918at2"/>
<feature type="domain" description="Calcineurin-like phosphoesterase" evidence="2">
    <location>
        <begin position="1"/>
        <end position="208"/>
    </location>
</feature>
<dbReference type="InterPro" id="IPR029052">
    <property type="entry name" value="Metallo-depent_PP-like"/>
</dbReference>
<dbReference type="InterPro" id="IPR024654">
    <property type="entry name" value="Calcineurin-like_PHP_lpxH"/>
</dbReference>
<name>A0A497XKV1_9PROT</name>
<comment type="similarity">
    <text evidence="1">Belongs to the metallophosphoesterase superfamily. YfcE family.</text>
</comment>
<comment type="caution">
    <text evidence="3">The sequence shown here is derived from an EMBL/GenBank/DDBJ whole genome shotgun (WGS) entry which is preliminary data.</text>
</comment>
<dbReference type="InterPro" id="IPR011152">
    <property type="entry name" value="Pesterase_MJ0912"/>
</dbReference>
<evidence type="ECO:0000259" key="2">
    <source>
        <dbReference type="Pfam" id="PF12850"/>
    </source>
</evidence>
<dbReference type="EMBL" id="RCCI01000004">
    <property type="protein sequence ID" value="RLJ68037.1"/>
    <property type="molecule type" value="Genomic_DNA"/>
</dbReference>
<dbReference type="GO" id="GO:0016791">
    <property type="term" value="F:phosphatase activity"/>
    <property type="evidence" value="ECO:0007669"/>
    <property type="project" value="TreeGrafter"/>
</dbReference>
<dbReference type="Gene3D" id="3.60.21.10">
    <property type="match status" value="1"/>
</dbReference>
<organism evidence="3 4">
    <name type="scientific">Sulfurisoma sediminicola</name>
    <dbReference type="NCBI Taxonomy" id="1381557"/>
    <lineage>
        <taxon>Bacteria</taxon>
        <taxon>Pseudomonadati</taxon>
        <taxon>Pseudomonadota</taxon>
        <taxon>Betaproteobacteria</taxon>
        <taxon>Nitrosomonadales</taxon>
        <taxon>Sterolibacteriaceae</taxon>
        <taxon>Sulfurisoma</taxon>
    </lineage>
</organism>
<dbReference type="PIRSF" id="PIRSF000883">
    <property type="entry name" value="Pesterase_MJ0912"/>
    <property type="match status" value="1"/>
</dbReference>
<reference evidence="3 4" key="1">
    <citation type="submission" date="2018-10" db="EMBL/GenBank/DDBJ databases">
        <title>Genomic Encyclopedia of Type Strains, Phase IV (KMG-IV): sequencing the most valuable type-strain genomes for metagenomic binning, comparative biology and taxonomic classification.</title>
        <authorList>
            <person name="Goeker M."/>
        </authorList>
    </citation>
    <scope>NUCLEOTIDE SEQUENCE [LARGE SCALE GENOMIC DNA]</scope>
    <source>
        <strain evidence="3 4">DSM 26916</strain>
    </source>
</reference>
<gene>
    <name evidence="3" type="ORF">DFR35_0591</name>
</gene>